<reference evidence="2 4" key="1">
    <citation type="journal article" date="2020" name="IScience">
        <title>Genome Sequencing of the Endangered Kingdonia uniflora (Circaeasteraceae, Ranunculales) Reveals Potential Mechanisms of Evolutionary Specialization.</title>
        <authorList>
            <person name="Sun Y."/>
            <person name="Deng T."/>
            <person name="Zhang A."/>
            <person name="Moore M.J."/>
            <person name="Landis J.B."/>
            <person name="Lin N."/>
            <person name="Zhang H."/>
            <person name="Zhang X."/>
            <person name="Huang J."/>
            <person name="Zhang X."/>
            <person name="Sun H."/>
            <person name="Wang H."/>
        </authorList>
    </citation>
    <scope>NUCLEOTIDE SEQUENCE [LARGE SCALE GENOMIC DNA]</scope>
    <source>
        <strain evidence="2">TB1705</strain>
        <tissue evidence="2">Leaf</tissue>
    </source>
</reference>
<proteinExistence type="predicted"/>
<dbReference type="Proteomes" id="UP000541444">
    <property type="component" value="Unassembled WGS sequence"/>
</dbReference>
<name>A0A7J7LYC9_9MAGN</name>
<dbReference type="PANTHER" id="PTHR32278:SF111">
    <property type="entry name" value="F-BOX PROTEIN PP2-B12-RELATED"/>
    <property type="match status" value="1"/>
</dbReference>
<protein>
    <submittedName>
        <fullName evidence="2">Uncharacterized protein</fullName>
    </submittedName>
</protein>
<feature type="region of interest" description="Disordered" evidence="1">
    <location>
        <begin position="1"/>
        <end position="27"/>
    </location>
</feature>
<dbReference type="AlphaFoldDB" id="A0A7J7LYC9"/>
<feature type="compositionally biased region" description="Polar residues" evidence="1">
    <location>
        <begin position="55"/>
        <end position="67"/>
    </location>
</feature>
<dbReference type="EMBL" id="JACGCM010001567">
    <property type="protein sequence ID" value="KAF6153255.1"/>
    <property type="molecule type" value="Genomic_DNA"/>
</dbReference>
<accession>A0A7J7LYC9</accession>
<evidence type="ECO:0000313" key="4">
    <source>
        <dbReference type="Proteomes" id="UP000541444"/>
    </source>
</evidence>
<comment type="caution">
    <text evidence="2">The sequence shown here is derived from an EMBL/GenBank/DDBJ whole genome shotgun (WGS) entry which is preliminary data.</text>
</comment>
<dbReference type="InterPro" id="IPR025886">
    <property type="entry name" value="PP2-like"/>
</dbReference>
<dbReference type="OrthoDB" id="1918565at2759"/>
<dbReference type="EMBL" id="JACGCM010001883">
    <property type="protein sequence ID" value="KAF6147656.1"/>
    <property type="molecule type" value="Genomic_DNA"/>
</dbReference>
<sequence length="283" mass="30739">MNGQKALPSSGFRTRSQEEITVDKNAKGNIGSGFITSQIVKQQGRDRNEISSGFVSERNTSHGSGSTHLKPGSGFVSAKPPQSLVNDDGSLISSGFQINHSGTSGLSQPGEGSELEGLKTCIIEARYLTLGLIFDGWKMSTGCMPFNWDGEVAEVVDNRALEIHGSIKAGELAPKTTYGAYLVYYLPDNNNTKGFALTDPPLEVVVKTRGHKSRRNVSLDPQSQDSPQPRLREDGWMEIEMGEFLNGNKENAKVETSVKQKDSKPMSGLFIQGIEFRPKAIST</sequence>
<keyword evidence="4" id="KW-1185">Reference proteome</keyword>
<feature type="compositionally biased region" description="Basic and acidic residues" evidence="1">
    <location>
        <begin position="15"/>
        <end position="26"/>
    </location>
</feature>
<organism evidence="2 4">
    <name type="scientific">Kingdonia uniflora</name>
    <dbReference type="NCBI Taxonomy" id="39325"/>
    <lineage>
        <taxon>Eukaryota</taxon>
        <taxon>Viridiplantae</taxon>
        <taxon>Streptophyta</taxon>
        <taxon>Embryophyta</taxon>
        <taxon>Tracheophyta</taxon>
        <taxon>Spermatophyta</taxon>
        <taxon>Magnoliopsida</taxon>
        <taxon>Ranunculales</taxon>
        <taxon>Circaeasteraceae</taxon>
        <taxon>Kingdonia</taxon>
    </lineage>
</organism>
<evidence type="ECO:0000256" key="1">
    <source>
        <dbReference type="SAM" id="MobiDB-lite"/>
    </source>
</evidence>
<dbReference type="Pfam" id="PF14299">
    <property type="entry name" value="PP2"/>
    <property type="match status" value="1"/>
</dbReference>
<feature type="region of interest" description="Disordered" evidence="1">
    <location>
        <begin position="209"/>
        <end position="231"/>
    </location>
</feature>
<evidence type="ECO:0000313" key="3">
    <source>
        <dbReference type="EMBL" id="KAF6153255.1"/>
    </source>
</evidence>
<dbReference type="PANTHER" id="PTHR32278">
    <property type="entry name" value="F-BOX DOMAIN-CONTAINING PROTEIN"/>
    <property type="match status" value="1"/>
</dbReference>
<evidence type="ECO:0000313" key="2">
    <source>
        <dbReference type="EMBL" id="KAF6147656.1"/>
    </source>
</evidence>
<gene>
    <name evidence="2" type="ORF">GIB67_002987</name>
    <name evidence="3" type="ORF">GIB67_029159</name>
</gene>
<feature type="region of interest" description="Disordered" evidence="1">
    <location>
        <begin position="55"/>
        <end position="80"/>
    </location>
</feature>